<accession>A0ABW8UTY2</accession>
<dbReference type="EMBL" id="JBHDIY010000002">
    <property type="protein sequence ID" value="MFL4470330.1"/>
    <property type="molecule type" value="Genomic_DNA"/>
</dbReference>
<gene>
    <name evidence="4" type="ORF">ACERZ8_10760</name>
</gene>
<evidence type="ECO:0000313" key="5">
    <source>
        <dbReference type="Proteomes" id="UP001627408"/>
    </source>
</evidence>
<keyword evidence="1" id="KW-1133">Transmembrane helix</keyword>
<evidence type="ECO:0000313" key="4">
    <source>
        <dbReference type="EMBL" id="MFL4470330.1"/>
    </source>
</evidence>
<keyword evidence="5" id="KW-1185">Reference proteome</keyword>
<dbReference type="NCBIfam" id="TIGR03370">
    <property type="entry name" value="VPLPA-CTERM"/>
    <property type="match status" value="1"/>
</dbReference>
<name>A0ABW8UTY2_9RHOB</name>
<keyword evidence="2" id="KW-0732">Signal</keyword>
<feature type="transmembrane region" description="Helical" evidence="1">
    <location>
        <begin position="213"/>
        <end position="232"/>
    </location>
</feature>
<feature type="signal peptide" evidence="2">
    <location>
        <begin position="1"/>
        <end position="20"/>
    </location>
</feature>
<evidence type="ECO:0000259" key="3">
    <source>
        <dbReference type="Pfam" id="PF07589"/>
    </source>
</evidence>
<evidence type="ECO:0000256" key="2">
    <source>
        <dbReference type="SAM" id="SignalP"/>
    </source>
</evidence>
<feature type="chain" id="PRO_5045695683" evidence="2">
    <location>
        <begin position="21"/>
        <end position="240"/>
    </location>
</feature>
<protein>
    <submittedName>
        <fullName evidence="4">VPLPA-CTERM sorting domain-containing protein</fullName>
    </submittedName>
</protein>
<keyword evidence="1" id="KW-0472">Membrane</keyword>
<keyword evidence="1" id="KW-0812">Transmembrane</keyword>
<organism evidence="4 5">
    <name type="scientific">Tateyamaria armeniaca</name>
    <dbReference type="NCBI Taxonomy" id="2518930"/>
    <lineage>
        <taxon>Bacteria</taxon>
        <taxon>Pseudomonadati</taxon>
        <taxon>Pseudomonadota</taxon>
        <taxon>Alphaproteobacteria</taxon>
        <taxon>Rhodobacterales</taxon>
        <taxon>Roseobacteraceae</taxon>
        <taxon>Tateyamaria</taxon>
    </lineage>
</organism>
<feature type="domain" description="Ice-binding protein C-terminal" evidence="3">
    <location>
        <begin position="212"/>
        <end position="235"/>
    </location>
</feature>
<evidence type="ECO:0000256" key="1">
    <source>
        <dbReference type="SAM" id="Phobius"/>
    </source>
</evidence>
<sequence length="240" mass="24315">MKTRIFAAVLALALPGLAHAAPITFFGEDPGPQTSVPAGGLAETARNNFEATLAPGVGVEDFEAPTALPNISFPVSSGTVTASLTGGAASLSSVPGAGRFATSGSTFVEVDGGGGFNISFTTAISAFGFYGTDIGDFGGSLSIALTAVGGAVTNINIPNSTSANNAGLLFFGFLDLTESYTNIAFFNSSGSDFFGFDDMIVGDRQQIVNPPAVPLPAAGWMLLAGLGGMGLMRRKQKRQS</sequence>
<dbReference type="InterPro" id="IPR022472">
    <property type="entry name" value="VPLPA-CTERM"/>
</dbReference>
<dbReference type="RefSeq" id="WP_407592188.1">
    <property type="nucleotide sequence ID" value="NZ_JBHDIY010000002.1"/>
</dbReference>
<comment type="caution">
    <text evidence="4">The sequence shown here is derived from an EMBL/GenBank/DDBJ whole genome shotgun (WGS) entry which is preliminary data.</text>
</comment>
<reference evidence="4 5" key="1">
    <citation type="submission" date="2024-08" db="EMBL/GenBank/DDBJ databases">
        <title>Tateyamaria sp. nov., isolated from marine algae.</title>
        <authorList>
            <person name="Choi B.J."/>
            <person name="Kim J.M."/>
            <person name="Lee J.K."/>
            <person name="Choi D.G."/>
            <person name="Bayburt H."/>
            <person name="Baek J.H."/>
            <person name="Han D.M."/>
            <person name="Jeon C.O."/>
        </authorList>
    </citation>
    <scope>NUCLEOTIDE SEQUENCE [LARGE SCALE GENOMIC DNA]</scope>
    <source>
        <strain evidence="4 5">KMU-156</strain>
    </source>
</reference>
<dbReference type="Proteomes" id="UP001627408">
    <property type="component" value="Unassembled WGS sequence"/>
</dbReference>
<dbReference type="InterPro" id="IPR013424">
    <property type="entry name" value="Ice-binding_C"/>
</dbReference>
<proteinExistence type="predicted"/>
<dbReference type="Pfam" id="PF07589">
    <property type="entry name" value="PEP-CTERM"/>
    <property type="match status" value="1"/>
</dbReference>